<dbReference type="FunFam" id="1.25.40.10:FF:002148">
    <property type="entry name" value="Pentatricopeptide repeat-containing protein At2g29760, chloroplastic"/>
    <property type="match status" value="1"/>
</dbReference>
<evidence type="ECO:0000256" key="3">
    <source>
        <dbReference type="PROSITE-ProRule" id="PRU00708"/>
    </source>
</evidence>
<dbReference type="GeneID" id="111017771"/>
<sequence length="681" mass="75073">MQNGVRLSLSNPIPNHSLFRLLHSYSDSPQIDIAPPPSSSPPFKCSISPLSLSTTLRNLLRPLSAPHPPPVVSYAPLFQFLTGLNLLKLGRQIHAHMLLRGIDPTALVGSKLVAFYASSGDIDSSVSVFNRFSDGPSSLLFNSMIRAFSRFGFAERTVATYFEMHSWGFTGDYFTFPFVLKSSVDLLCVWMGRCVHGQIVRLGLQFDLYVATSLIDMYGKCGEINDAGKVFDNMTVRDVSSWNALLGGYMKGGHVDAAVAIFERIPWRNIVSWTTMISGYSQSGLAQQALSLFDEMLKEDSGVRPNWVTIMSVLPACAQSSALDRGRQIHELACRMGLNSNASVLIALTAMYAKCGSLADAQNCFNRLNRSERNLVAWNTMITAYASYGHGLEAVSTFQEMIQAGIQPDDITFTGLLSGCSHSGLVDVGLKYFNCMSTTYSIKPRAEHYACVVDLLGRAGRLAEASKLVDEMPMPAGPSIWGSLLAACRKYRNLEMAETAARKLFVLEPENTGNYVLLSNMYAEAGRWQEVNKLRAILKSQGTKKSPGCSWIEVNGKAHMFLGGDTSHPQAKEIYMFLEALPEKMKAAGYMPDTSYVLHDISEEEKESNLIAHSEKLAVAFGILNTSAETVLRVTKNLRICGDCHTAMVFISEIYGREIVVRDVNRFHHFKGGSCSCGDYW</sequence>
<dbReference type="AlphaFoldDB" id="A0A6J1D6I5"/>
<dbReference type="InterPro" id="IPR032867">
    <property type="entry name" value="DYW_dom"/>
</dbReference>
<reference evidence="6" key="1">
    <citation type="submission" date="2025-08" db="UniProtKB">
        <authorList>
            <consortium name="RefSeq"/>
        </authorList>
    </citation>
    <scope>IDENTIFICATION</scope>
    <source>
        <strain evidence="6">OHB3-1</strain>
    </source>
</reference>
<dbReference type="PANTHER" id="PTHR47926:SF540">
    <property type="entry name" value="PENTATRICOPEPTIDE REPEAT-CONTAINING PROTEIN"/>
    <property type="match status" value="1"/>
</dbReference>
<dbReference type="OrthoDB" id="185373at2759"/>
<accession>A0A6J1D6I5</accession>
<dbReference type="FunFam" id="1.25.40.10:FF:000348">
    <property type="entry name" value="Pentatricopeptide repeat-containing protein chloroplastic"/>
    <property type="match status" value="1"/>
</dbReference>
<protein>
    <submittedName>
        <fullName evidence="6">Pentatricopeptide repeat-containing protein At3g62890-like</fullName>
    </submittedName>
</protein>
<dbReference type="InterPro" id="IPR046960">
    <property type="entry name" value="PPR_At4g14850-like_plant"/>
</dbReference>
<feature type="repeat" description="PPR" evidence="3">
    <location>
        <begin position="238"/>
        <end position="268"/>
    </location>
</feature>
<proteinExistence type="inferred from homology"/>
<dbReference type="Proteomes" id="UP000504603">
    <property type="component" value="Unplaced"/>
</dbReference>
<feature type="repeat" description="PPR" evidence="3">
    <location>
        <begin position="269"/>
        <end position="303"/>
    </location>
</feature>
<name>A0A6J1D6I5_MOMCH</name>
<keyword evidence="2" id="KW-0677">Repeat</keyword>
<feature type="domain" description="DYW" evidence="4">
    <location>
        <begin position="589"/>
        <end position="681"/>
    </location>
</feature>
<feature type="repeat" description="PPR" evidence="3">
    <location>
        <begin position="374"/>
        <end position="408"/>
    </location>
</feature>
<dbReference type="GO" id="GO:0003723">
    <property type="term" value="F:RNA binding"/>
    <property type="evidence" value="ECO:0007669"/>
    <property type="project" value="InterPro"/>
</dbReference>
<organism evidence="5 6">
    <name type="scientific">Momordica charantia</name>
    <name type="common">Bitter gourd</name>
    <name type="synonym">Balsam pear</name>
    <dbReference type="NCBI Taxonomy" id="3673"/>
    <lineage>
        <taxon>Eukaryota</taxon>
        <taxon>Viridiplantae</taxon>
        <taxon>Streptophyta</taxon>
        <taxon>Embryophyta</taxon>
        <taxon>Tracheophyta</taxon>
        <taxon>Spermatophyta</taxon>
        <taxon>Magnoliopsida</taxon>
        <taxon>eudicotyledons</taxon>
        <taxon>Gunneridae</taxon>
        <taxon>Pentapetalae</taxon>
        <taxon>rosids</taxon>
        <taxon>fabids</taxon>
        <taxon>Cucurbitales</taxon>
        <taxon>Cucurbitaceae</taxon>
        <taxon>Momordiceae</taxon>
        <taxon>Momordica</taxon>
    </lineage>
</organism>
<dbReference type="PROSITE" id="PS51375">
    <property type="entry name" value="PPR"/>
    <property type="match status" value="3"/>
</dbReference>
<dbReference type="InterPro" id="IPR011990">
    <property type="entry name" value="TPR-like_helical_dom_sf"/>
</dbReference>
<dbReference type="SUPFAM" id="SSF48452">
    <property type="entry name" value="TPR-like"/>
    <property type="match status" value="1"/>
</dbReference>
<dbReference type="Pfam" id="PF13041">
    <property type="entry name" value="PPR_2"/>
    <property type="match status" value="2"/>
</dbReference>
<dbReference type="Pfam" id="PF20431">
    <property type="entry name" value="E_motif"/>
    <property type="match status" value="1"/>
</dbReference>
<gene>
    <name evidence="6" type="primary">LOC111017771</name>
</gene>
<dbReference type="InterPro" id="IPR046848">
    <property type="entry name" value="E_motif"/>
</dbReference>
<keyword evidence="5" id="KW-1185">Reference proteome</keyword>
<dbReference type="NCBIfam" id="TIGR00756">
    <property type="entry name" value="PPR"/>
    <property type="match status" value="3"/>
</dbReference>
<comment type="similarity">
    <text evidence="1">Belongs to the PPR family. PCMP-H subfamily.</text>
</comment>
<dbReference type="Gene3D" id="1.25.40.10">
    <property type="entry name" value="Tetratricopeptide repeat domain"/>
    <property type="match status" value="4"/>
</dbReference>
<evidence type="ECO:0000313" key="5">
    <source>
        <dbReference type="Proteomes" id="UP000504603"/>
    </source>
</evidence>
<evidence type="ECO:0000259" key="4">
    <source>
        <dbReference type="Pfam" id="PF14432"/>
    </source>
</evidence>
<dbReference type="GO" id="GO:0009451">
    <property type="term" value="P:RNA modification"/>
    <property type="evidence" value="ECO:0007669"/>
    <property type="project" value="InterPro"/>
</dbReference>
<dbReference type="RefSeq" id="XP_022149333.1">
    <property type="nucleotide sequence ID" value="XM_022293641.1"/>
</dbReference>
<dbReference type="InterPro" id="IPR002885">
    <property type="entry name" value="PPR_rpt"/>
</dbReference>
<dbReference type="Pfam" id="PF14432">
    <property type="entry name" value="DYW_deaminase"/>
    <property type="match status" value="1"/>
</dbReference>
<evidence type="ECO:0000313" key="6">
    <source>
        <dbReference type="RefSeq" id="XP_022149333.1"/>
    </source>
</evidence>
<evidence type="ECO:0000256" key="1">
    <source>
        <dbReference type="ARBA" id="ARBA00006643"/>
    </source>
</evidence>
<dbReference type="Pfam" id="PF01535">
    <property type="entry name" value="PPR"/>
    <property type="match status" value="3"/>
</dbReference>
<dbReference type="PANTHER" id="PTHR47926">
    <property type="entry name" value="PENTATRICOPEPTIDE REPEAT-CONTAINING PROTEIN"/>
    <property type="match status" value="1"/>
</dbReference>
<dbReference type="KEGG" id="mcha:111017771"/>
<dbReference type="GO" id="GO:0008270">
    <property type="term" value="F:zinc ion binding"/>
    <property type="evidence" value="ECO:0007669"/>
    <property type="project" value="InterPro"/>
</dbReference>
<evidence type="ECO:0000256" key="2">
    <source>
        <dbReference type="ARBA" id="ARBA00022737"/>
    </source>
</evidence>